<dbReference type="InterPro" id="IPR045087">
    <property type="entry name" value="Cu-oxidase_fam"/>
</dbReference>
<dbReference type="Pfam" id="PF07732">
    <property type="entry name" value="Cu-oxidase_3"/>
    <property type="match status" value="1"/>
</dbReference>
<gene>
    <name evidence="7" type="ORF">GSCOC_T00039844001</name>
</gene>
<dbReference type="OMA" id="NSNWTYK"/>
<dbReference type="STRING" id="49390.A0A068U1R1"/>
<dbReference type="FunCoup" id="A0A068U1R1">
    <property type="interactions" value="145"/>
</dbReference>
<dbReference type="Gene3D" id="2.60.40.420">
    <property type="entry name" value="Cupredoxins - blue copper proteins"/>
    <property type="match status" value="3"/>
</dbReference>
<keyword evidence="3" id="KW-0732">Signal</keyword>
<dbReference type="InterPro" id="IPR011707">
    <property type="entry name" value="Cu-oxidase-like_N"/>
</dbReference>
<dbReference type="Gramene" id="CDP02461">
    <property type="protein sequence ID" value="CDP02461"/>
    <property type="gene ID" value="GSCOC_T00039844001"/>
</dbReference>
<dbReference type="PANTHER" id="PTHR11709:SF245">
    <property type="entry name" value="SKU5 SIMILAR 16"/>
    <property type="match status" value="1"/>
</dbReference>
<comment type="similarity">
    <text evidence="1">Belongs to the multicopper oxidase family.</text>
</comment>
<name>A0A068U1R1_COFCA</name>
<evidence type="ECO:0000256" key="2">
    <source>
        <dbReference type="ARBA" id="ARBA00023180"/>
    </source>
</evidence>
<dbReference type="InParanoid" id="A0A068U1R1"/>
<feature type="signal peptide" evidence="3">
    <location>
        <begin position="1"/>
        <end position="24"/>
    </location>
</feature>
<protein>
    <recommendedName>
        <fullName evidence="9">L-ascorbate oxidase homolog</fullName>
    </recommendedName>
</protein>
<keyword evidence="8" id="KW-1185">Reference proteome</keyword>
<dbReference type="PANTHER" id="PTHR11709">
    <property type="entry name" value="MULTI-COPPER OXIDASE"/>
    <property type="match status" value="1"/>
</dbReference>
<dbReference type="Proteomes" id="UP000295252">
    <property type="component" value="Chromosome IX"/>
</dbReference>
<evidence type="ECO:0008006" key="9">
    <source>
        <dbReference type="Google" id="ProtNLM"/>
    </source>
</evidence>
<evidence type="ECO:0000256" key="3">
    <source>
        <dbReference type="SAM" id="SignalP"/>
    </source>
</evidence>
<evidence type="ECO:0000259" key="6">
    <source>
        <dbReference type="Pfam" id="PF07732"/>
    </source>
</evidence>
<proteinExistence type="inferred from homology"/>
<reference evidence="8" key="1">
    <citation type="journal article" date="2014" name="Science">
        <title>The coffee genome provides insight into the convergent evolution of caffeine biosynthesis.</title>
        <authorList>
            <person name="Denoeud F."/>
            <person name="Carretero-Paulet L."/>
            <person name="Dereeper A."/>
            <person name="Droc G."/>
            <person name="Guyot R."/>
            <person name="Pietrella M."/>
            <person name="Zheng C."/>
            <person name="Alberti A."/>
            <person name="Anthony F."/>
            <person name="Aprea G."/>
            <person name="Aury J.M."/>
            <person name="Bento P."/>
            <person name="Bernard M."/>
            <person name="Bocs S."/>
            <person name="Campa C."/>
            <person name="Cenci A."/>
            <person name="Combes M.C."/>
            <person name="Crouzillat D."/>
            <person name="Da Silva C."/>
            <person name="Daddiego L."/>
            <person name="De Bellis F."/>
            <person name="Dussert S."/>
            <person name="Garsmeur O."/>
            <person name="Gayraud T."/>
            <person name="Guignon V."/>
            <person name="Jahn K."/>
            <person name="Jamilloux V."/>
            <person name="Joet T."/>
            <person name="Labadie K."/>
            <person name="Lan T."/>
            <person name="Leclercq J."/>
            <person name="Lepelley M."/>
            <person name="Leroy T."/>
            <person name="Li L.T."/>
            <person name="Librado P."/>
            <person name="Lopez L."/>
            <person name="Munoz A."/>
            <person name="Noel B."/>
            <person name="Pallavicini A."/>
            <person name="Perrotta G."/>
            <person name="Poncet V."/>
            <person name="Pot D."/>
            <person name="Priyono X."/>
            <person name="Rigoreau M."/>
            <person name="Rouard M."/>
            <person name="Rozas J."/>
            <person name="Tranchant-Dubreuil C."/>
            <person name="VanBuren R."/>
            <person name="Zhang Q."/>
            <person name="Andrade A.C."/>
            <person name="Argout X."/>
            <person name="Bertrand B."/>
            <person name="de Kochko A."/>
            <person name="Graziosi G."/>
            <person name="Henry R.J."/>
            <person name="Jayarama X."/>
            <person name="Ming R."/>
            <person name="Nagai C."/>
            <person name="Rounsley S."/>
            <person name="Sankoff D."/>
            <person name="Giuliano G."/>
            <person name="Albert V.A."/>
            <person name="Wincker P."/>
            <person name="Lashermes P."/>
        </authorList>
    </citation>
    <scope>NUCLEOTIDE SEQUENCE [LARGE SCALE GENOMIC DNA]</scope>
    <source>
        <strain evidence="8">cv. DH200-94</strain>
    </source>
</reference>
<dbReference type="InterPro" id="IPR001117">
    <property type="entry name" value="Cu-oxidase_2nd"/>
</dbReference>
<dbReference type="InterPro" id="IPR011706">
    <property type="entry name" value="Cu-oxidase_C"/>
</dbReference>
<feature type="domain" description="Plastocyanin-like" evidence="6">
    <location>
        <begin position="35"/>
        <end position="150"/>
    </location>
</feature>
<evidence type="ECO:0000313" key="7">
    <source>
        <dbReference type="EMBL" id="CDP02461.1"/>
    </source>
</evidence>
<dbReference type="GO" id="GO:0016491">
    <property type="term" value="F:oxidoreductase activity"/>
    <property type="evidence" value="ECO:0007669"/>
    <property type="project" value="InterPro"/>
</dbReference>
<evidence type="ECO:0000259" key="5">
    <source>
        <dbReference type="Pfam" id="PF07731"/>
    </source>
</evidence>
<evidence type="ECO:0000259" key="4">
    <source>
        <dbReference type="Pfam" id="PF00394"/>
    </source>
</evidence>
<dbReference type="GO" id="GO:0005507">
    <property type="term" value="F:copper ion binding"/>
    <property type="evidence" value="ECO:0007669"/>
    <property type="project" value="InterPro"/>
</dbReference>
<dbReference type="InterPro" id="IPR008972">
    <property type="entry name" value="Cupredoxin"/>
</dbReference>
<dbReference type="PhylomeDB" id="A0A068U1R1"/>
<dbReference type="Pfam" id="PF00394">
    <property type="entry name" value="Cu-oxidase"/>
    <property type="match status" value="1"/>
</dbReference>
<dbReference type="EMBL" id="HG739092">
    <property type="protein sequence ID" value="CDP02461.1"/>
    <property type="molecule type" value="Genomic_DNA"/>
</dbReference>
<dbReference type="SUPFAM" id="SSF49503">
    <property type="entry name" value="Cupredoxins"/>
    <property type="match status" value="3"/>
</dbReference>
<evidence type="ECO:0000313" key="8">
    <source>
        <dbReference type="Proteomes" id="UP000295252"/>
    </source>
</evidence>
<evidence type="ECO:0000256" key="1">
    <source>
        <dbReference type="ARBA" id="ARBA00010609"/>
    </source>
</evidence>
<accession>A0A068U1R1</accession>
<organism evidence="7 8">
    <name type="scientific">Coffea canephora</name>
    <name type="common">Robusta coffee</name>
    <dbReference type="NCBI Taxonomy" id="49390"/>
    <lineage>
        <taxon>Eukaryota</taxon>
        <taxon>Viridiplantae</taxon>
        <taxon>Streptophyta</taxon>
        <taxon>Embryophyta</taxon>
        <taxon>Tracheophyta</taxon>
        <taxon>Spermatophyta</taxon>
        <taxon>Magnoliopsida</taxon>
        <taxon>eudicotyledons</taxon>
        <taxon>Gunneridae</taxon>
        <taxon>Pentapetalae</taxon>
        <taxon>asterids</taxon>
        <taxon>lamiids</taxon>
        <taxon>Gentianales</taxon>
        <taxon>Rubiaceae</taxon>
        <taxon>Ixoroideae</taxon>
        <taxon>Gardenieae complex</taxon>
        <taxon>Bertiereae - Coffeeae clade</taxon>
        <taxon>Coffeeae</taxon>
        <taxon>Coffea</taxon>
    </lineage>
</organism>
<feature type="domain" description="Plastocyanin-like" evidence="5">
    <location>
        <begin position="381"/>
        <end position="518"/>
    </location>
</feature>
<feature type="domain" description="Plastocyanin-like" evidence="4">
    <location>
        <begin position="163"/>
        <end position="300"/>
    </location>
</feature>
<feature type="chain" id="PRO_5001657512" description="L-ascorbate oxidase homolog" evidence="3">
    <location>
        <begin position="25"/>
        <end position="539"/>
    </location>
</feature>
<dbReference type="OrthoDB" id="2121828at2759"/>
<dbReference type="Pfam" id="PF07731">
    <property type="entry name" value="Cu-oxidase_2"/>
    <property type="match status" value="1"/>
</dbReference>
<dbReference type="AlphaFoldDB" id="A0A068U1R1"/>
<sequence length="539" mass="60222">MRGAILLHICLGLSAWLSTSYVKAEDPYRFFTWVITYGQIAPLGVKQRGILINGQFPGPTISCITNDNIIVNVINKLDEPFLITWLVHGIKQRKGSWEDGVLGTNCPIPPNSNWTYKMQMKDQIGTYNYYPSTLMHRAAGGFGGFNIVARSIIPIPYPKPYDEFTLLVSDWWNKDNKVLQKILDDGTPFPPPDGLLINGSPKSTKFTGIKGQTYLIRVSNLCLVSSINFRIQGHILVLVEVEGSHTMQDSYESLDVHPGQSSTFLVTLRASILQDYYIVASSRFTKPLLTATAILHYDGSTTQPAGPLPSGPAGQLHWSMRQARTIRWNLTANAARPNPQGSYHYGTIPIVRTIVLANSAPQISGKKRYALNGVSYVNPSTPLKLADYFNISGVFVLNAIKDFPTSAPAAQGVSVFGITLHDYMEVVFQNNENNLQSYHLAGFDFWAVGYGGGQWNITMRKLYNLVDATTRNTVQVYPNGWTAILISMDNKGMWNLRSQIWPRRYLGQEAYMRVWNSERSLYTEYDIPDNALLCGKAKA</sequence>
<keyword evidence="2" id="KW-0325">Glycoprotein</keyword>